<comment type="caution">
    <text evidence="1">The sequence shown here is derived from an EMBL/GenBank/DDBJ whole genome shotgun (WGS) entry which is preliminary data.</text>
</comment>
<evidence type="ECO:0000313" key="2">
    <source>
        <dbReference type="Proteomes" id="UP001143480"/>
    </source>
</evidence>
<gene>
    <name evidence="1" type="ORF">GCM10017581_026580</name>
</gene>
<name>A0A9W6KF42_9ACTN</name>
<reference evidence="1" key="2">
    <citation type="submission" date="2023-01" db="EMBL/GenBank/DDBJ databases">
        <authorList>
            <person name="Sun Q."/>
            <person name="Evtushenko L."/>
        </authorList>
    </citation>
    <scope>NUCLEOTIDE SEQUENCE</scope>
    <source>
        <strain evidence="1">VKM Ac-1321</strain>
    </source>
</reference>
<organism evidence="1 2">
    <name type="scientific">Dactylosporangium matsuzakiense</name>
    <dbReference type="NCBI Taxonomy" id="53360"/>
    <lineage>
        <taxon>Bacteria</taxon>
        <taxon>Bacillati</taxon>
        <taxon>Actinomycetota</taxon>
        <taxon>Actinomycetes</taxon>
        <taxon>Micromonosporales</taxon>
        <taxon>Micromonosporaceae</taxon>
        <taxon>Dactylosporangium</taxon>
    </lineage>
</organism>
<reference evidence="1" key="1">
    <citation type="journal article" date="2014" name="Int. J. Syst. Evol. Microbiol.">
        <title>Complete genome sequence of Corynebacterium casei LMG S-19264T (=DSM 44701T), isolated from a smear-ripened cheese.</title>
        <authorList>
            <consortium name="US DOE Joint Genome Institute (JGI-PGF)"/>
            <person name="Walter F."/>
            <person name="Albersmeier A."/>
            <person name="Kalinowski J."/>
            <person name="Ruckert C."/>
        </authorList>
    </citation>
    <scope>NUCLEOTIDE SEQUENCE</scope>
    <source>
        <strain evidence="1">VKM Ac-1321</strain>
    </source>
</reference>
<keyword evidence="2" id="KW-1185">Reference proteome</keyword>
<evidence type="ECO:0000313" key="1">
    <source>
        <dbReference type="EMBL" id="GLL00917.1"/>
    </source>
</evidence>
<proteinExistence type="predicted"/>
<dbReference type="AlphaFoldDB" id="A0A9W6KF42"/>
<dbReference type="Proteomes" id="UP001143480">
    <property type="component" value="Unassembled WGS sequence"/>
</dbReference>
<protein>
    <submittedName>
        <fullName evidence="1">Uncharacterized protein</fullName>
    </submittedName>
</protein>
<accession>A0A9W6KF42</accession>
<sequence>MAMGGAPGQWLGGAWRWCAPGQPVSRWLGAAGVVAVGERGGGWMVSGRGGTPGAVGVGVSENGAVV</sequence>
<dbReference type="EMBL" id="BSFP01000011">
    <property type="protein sequence ID" value="GLL00917.1"/>
    <property type="molecule type" value="Genomic_DNA"/>
</dbReference>